<dbReference type="KEGG" id="hsc:HVS_11600"/>
<evidence type="ECO:0000313" key="2">
    <source>
        <dbReference type="Proteomes" id="UP000233534"/>
    </source>
</evidence>
<dbReference type="EMBL" id="CP025197">
    <property type="protein sequence ID" value="AUG58211.1"/>
    <property type="molecule type" value="Genomic_DNA"/>
</dbReference>
<proteinExistence type="predicted"/>
<sequence length="43" mass="5192">MSETLQTKSLVQQKETYKNKFLTFTIGKESYVMEIMYVRKIKK</sequence>
<organism evidence="1 2">
    <name type="scientific">Acetivibrio saccincola</name>
    <dbReference type="NCBI Taxonomy" id="1677857"/>
    <lineage>
        <taxon>Bacteria</taxon>
        <taxon>Bacillati</taxon>
        <taxon>Bacillota</taxon>
        <taxon>Clostridia</taxon>
        <taxon>Eubacteriales</taxon>
        <taxon>Oscillospiraceae</taxon>
        <taxon>Acetivibrio</taxon>
    </lineage>
</organism>
<dbReference type="Proteomes" id="UP000233534">
    <property type="component" value="Chromosome"/>
</dbReference>
<dbReference type="RefSeq" id="WP_268876591.1">
    <property type="nucleotide sequence ID" value="NZ_CP025197.1"/>
</dbReference>
<accession>A0A2K9ENL1</accession>
<gene>
    <name evidence="1" type="ORF">HVS_11600</name>
</gene>
<evidence type="ECO:0000313" key="1">
    <source>
        <dbReference type="EMBL" id="AUG58211.1"/>
    </source>
</evidence>
<dbReference type="AlphaFoldDB" id="A0A2K9ENL1"/>
<reference evidence="1 2" key="1">
    <citation type="submission" date="2017-12" db="EMBL/GenBank/DDBJ databases">
        <title>Complete genome sequence of Herbivorax saccincola GGR1, a novel Cellulosome-producing hydrolytic bacterium in a thermophilic biogas plant, established by Illumina and Nanopore MinION sequencing.</title>
        <authorList>
            <person name="Pechtl A."/>
            <person name="Ruckert C."/>
            <person name="Koeck D.E."/>
            <person name="Maus I."/>
            <person name="Winkler A."/>
            <person name="Kalinowski J."/>
            <person name="Puhler A."/>
            <person name="Schwarz W.W."/>
            <person name="Zverlov V.V."/>
            <person name="Schluter A."/>
            <person name="Liebl W."/>
        </authorList>
    </citation>
    <scope>NUCLEOTIDE SEQUENCE [LARGE SCALE GENOMIC DNA]</scope>
    <source>
        <strain evidence="2">SR1</strain>
    </source>
</reference>
<keyword evidence="2" id="KW-1185">Reference proteome</keyword>
<name>A0A2K9ENL1_9FIRM</name>
<protein>
    <submittedName>
        <fullName evidence="1">Uncharacterized protein</fullName>
    </submittedName>
</protein>